<dbReference type="Proteomes" id="UP000284403">
    <property type="component" value="Unassembled WGS sequence"/>
</dbReference>
<comment type="caution">
    <text evidence="3">The sequence shown here is derived from an EMBL/GenBank/DDBJ whole genome shotgun (WGS) entry which is preliminary data.</text>
</comment>
<dbReference type="EMBL" id="MKKU01000253">
    <property type="protein sequence ID" value="RNF17786.1"/>
    <property type="molecule type" value="Genomic_DNA"/>
</dbReference>
<dbReference type="AlphaFoldDB" id="A0A422PJA6"/>
<dbReference type="RefSeq" id="XP_029228252.1">
    <property type="nucleotide sequence ID" value="XM_029371637.1"/>
</dbReference>
<evidence type="ECO:0000313" key="4">
    <source>
        <dbReference type="Proteomes" id="UP000284403"/>
    </source>
</evidence>
<dbReference type="GeneID" id="40318340"/>
<dbReference type="PANTHER" id="PTHR24111:SF0">
    <property type="entry name" value="LEUCINE-RICH REPEAT-CONTAINING PROTEIN"/>
    <property type="match status" value="1"/>
</dbReference>
<dbReference type="OrthoDB" id="120976at2759"/>
<dbReference type="InterPro" id="IPR052201">
    <property type="entry name" value="LRR-containing_regulator"/>
</dbReference>
<proteinExistence type="predicted"/>
<dbReference type="Gene3D" id="3.80.10.10">
    <property type="entry name" value="Ribonuclease Inhibitor"/>
    <property type="match status" value="1"/>
</dbReference>
<evidence type="ECO:0000313" key="3">
    <source>
        <dbReference type="EMBL" id="RNF17786.1"/>
    </source>
</evidence>
<evidence type="ECO:0000256" key="2">
    <source>
        <dbReference type="SAM" id="MobiDB-lite"/>
    </source>
</evidence>
<protein>
    <recommendedName>
        <fullName evidence="5">Leucine-rich repeat protein (LRRP)</fullName>
    </recommendedName>
</protein>
<keyword evidence="1" id="KW-0677">Repeat</keyword>
<dbReference type="PANTHER" id="PTHR24111">
    <property type="entry name" value="LEUCINE-RICH REPEAT-CONTAINING PROTEIN 34"/>
    <property type="match status" value="1"/>
</dbReference>
<feature type="region of interest" description="Disordered" evidence="2">
    <location>
        <begin position="293"/>
        <end position="315"/>
    </location>
</feature>
<evidence type="ECO:0000256" key="1">
    <source>
        <dbReference type="ARBA" id="ARBA00022737"/>
    </source>
</evidence>
<gene>
    <name evidence="3" type="ORF">Tco025E_04729</name>
</gene>
<accession>A0A422PJA6</accession>
<dbReference type="InterPro" id="IPR032675">
    <property type="entry name" value="LRR_dom_sf"/>
</dbReference>
<sequence>MIVNDEERSIDFSQNPSGELDEAVLTRLRDALISNDHYSKLVFNNNRLDEDAVGILGAILKGPTPIESLCLSSCRVRDLDFIHIANALCVRKTLKHLDLSKNPDITSAAAPDIARVIRTLPSLREVLLIGTGLKPANCSKIVAAVERNSSLKVLVLPYTVGFRVLDRVRNVLEGRSDAKVEDLVKADKAVKAAPSLVESAGTGAPDPTLGRRKKSPLSGLLLPPIVASQLEGQGFTSELCHPSNALQRMEFRCWADPAIKNAAVHLHVLDKRCNLLEAHQQELRERIRAKRGLDEKNRAAKRQSRYRGRDASASL</sequence>
<keyword evidence="4" id="KW-1185">Reference proteome</keyword>
<evidence type="ECO:0008006" key="5">
    <source>
        <dbReference type="Google" id="ProtNLM"/>
    </source>
</evidence>
<organism evidence="3 4">
    <name type="scientific">Trypanosoma conorhini</name>
    <dbReference type="NCBI Taxonomy" id="83891"/>
    <lineage>
        <taxon>Eukaryota</taxon>
        <taxon>Discoba</taxon>
        <taxon>Euglenozoa</taxon>
        <taxon>Kinetoplastea</taxon>
        <taxon>Metakinetoplastina</taxon>
        <taxon>Trypanosomatida</taxon>
        <taxon>Trypanosomatidae</taxon>
        <taxon>Trypanosoma</taxon>
    </lineage>
</organism>
<dbReference type="SUPFAM" id="SSF52047">
    <property type="entry name" value="RNI-like"/>
    <property type="match status" value="1"/>
</dbReference>
<reference evidence="3 4" key="1">
    <citation type="journal article" date="2018" name="BMC Genomics">
        <title>Genomic comparison of Trypanosoma conorhini and Trypanosoma rangeli to Trypanosoma cruzi strains of high and low virulence.</title>
        <authorList>
            <person name="Bradwell K.R."/>
            <person name="Koparde V.N."/>
            <person name="Matveyev A.V."/>
            <person name="Serrano M.G."/>
            <person name="Alves J.M."/>
            <person name="Parikh H."/>
            <person name="Huang B."/>
            <person name="Lee V."/>
            <person name="Espinosa-Alvarez O."/>
            <person name="Ortiz P.A."/>
            <person name="Costa-Martins A.G."/>
            <person name="Teixeira M.M."/>
            <person name="Buck G.A."/>
        </authorList>
    </citation>
    <scope>NUCLEOTIDE SEQUENCE [LARGE SCALE GENOMIC DNA]</scope>
    <source>
        <strain evidence="3 4">025E</strain>
    </source>
</reference>
<name>A0A422PJA6_9TRYP</name>